<comment type="function">
    <text evidence="2">Antitoxin component of a type II toxin-antitoxin (TA) system.</text>
</comment>
<evidence type="ECO:0000256" key="2">
    <source>
        <dbReference type="RuleBase" id="RU362080"/>
    </source>
</evidence>
<accession>A0A9E6MFX8</accession>
<evidence type="ECO:0000313" key="3">
    <source>
        <dbReference type="EMBL" id="QQV74479.1"/>
    </source>
</evidence>
<sequence>MTYLIASEARKSLYKLIDELAISHEPTLIKGKRNAAVLISAEDWEDIQETIFVASNKELSDSIIKGLNTPIKECSILRLK</sequence>
<dbReference type="Gene3D" id="3.40.1620.10">
    <property type="entry name" value="YefM-like domain"/>
    <property type="match status" value="1"/>
</dbReference>
<keyword evidence="4" id="KW-1185">Reference proteome</keyword>
<dbReference type="InterPro" id="IPR006442">
    <property type="entry name" value="Antitoxin_Phd/YefM"/>
</dbReference>
<dbReference type="EMBL" id="CP060138">
    <property type="protein sequence ID" value="QQV74479.1"/>
    <property type="molecule type" value="Genomic_DNA"/>
</dbReference>
<dbReference type="SUPFAM" id="SSF143120">
    <property type="entry name" value="YefM-like"/>
    <property type="match status" value="1"/>
</dbReference>
<dbReference type="InterPro" id="IPR036165">
    <property type="entry name" value="YefM-like_sf"/>
</dbReference>
<name>A0A9E6MFX8_9RICK</name>
<evidence type="ECO:0000256" key="1">
    <source>
        <dbReference type="ARBA" id="ARBA00009981"/>
    </source>
</evidence>
<comment type="similarity">
    <text evidence="1 2">Belongs to the phD/YefM antitoxin family.</text>
</comment>
<organism evidence="3 4">
    <name type="scientific">Rickettsia tillamookensis</name>
    <dbReference type="NCBI Taxonomy" id="2761623"/>
    <lineage>
        <taxon>Bacteria</taxon>
        <taxon>Pseudomonadati</taxon>
        <taxon>Pseudomonadota</taxon>
        <taxon>Alphaproteobacteria</taxon>
        <taxon>Rickettsiales</taxon>
        <taxon>Rickettsiaceae</taxon>
        <taxon>Rickettsieae</taxon>
        <taxon>Rickettsia</taxon>
        <taxon>spotted fever group</taxon>
    </lineage>
</organism>
<reference evidence="3 4" key="1">
    <citation type="journal article" date="2021" name="Int. J. Syst. Evol. Microbiol.">
        <title>Characterization of a novel transitional group Rickettsia species (Rickettsia tillamookensis sp. nov.) from the western black-legged tick, Ixodes pacificus.</title>
        <authorList>
            <person name="Gauthier D.T."/>
            <person name="Karpathy S.E."/>
            <person name="Grizzard S.L."/>
            <person name="Batra D."/>
            <person name="Rowe L.A."/>
            <person name="Paddock C.D."/>
        </authorList>
    </citation>
    <scope>NUCLEOTIDE SEQUENCE [LARGE SCALE GENOMIC DNA]</scope>
    <source>
        <strain evidence="3 4">Tillamook 23</strain>
    </source>
</reference>
<proteinExistence type="inferred from homology"/>
<dbReference type="Pfam" id="PF02604">
    <property type="entry name" value="PhdYeFM_antitox"/>
    <property type="match status" value="1"/>
</dbReference>
<evidence type="ECO:0000313" key="4">
    <source>
        <dbReference type="Proteomes" id="UP000595296"/>
    </source>
</evidence>
<dbReference type="Proteomes" id="UP000595296">
    <property type="component" value="Chromosome"/>
</dbReference>
<dbReference type="RefSeq" id="WP_202069532.1">
    <property type="nucleotide sequence ID" value="NZ_CP060138.2"/>
</dbReference>
<gene>
    <name evidence="3" type="ORF">H6P87_00011</name>
</gene>
<protein>
    <recommendedName>
        <fullName evidence="2">Antitoxin</fullName>
    </recommendedName>
</protein>